<reference evidence="2" key="1">
    <citation type="submission" date="2023-06" db="EMBL/GenBank/DDBJ databases">
        <title>Genome-scale phylogeny and comparative genomics of the fungal order Sordariales.</title>
        <authorList>
            <consortium name="Lawrence Berkeley National Laboratory"/>
            <person name="Hensen N."/>
            <person name="Bonometti L."/>
            <person name="Westerberg I."/>
            <person name="Brannstrom I.O."/>
            <person name="Guillou S."/>
            <person name="Cros-Aarteil S."/>
            <person name="Calhoun S."/>
            <person name="Haridas S."/>
            <person name="Kuo A."/>
            <person name="Mondo S."/>
            <person name="Pangilinan J."/>
            <person name="Riley R."/>
            <person name="Labutti K."/>
            <person name="Andreopoulos B."/>
            <person name="Lipzen A."/>
            <person name="Chen C."/>
            <person name="Yanf M."/>
            <person name="Daum C."/>
            <person name="Ng V."/>
            <person name="Clum A."/>
            <person name="Steindorff A."/>
            <person name="Ohm R."/>
            <person name="Martin F."/>
            <person name="Silar P."/>
            <person name="Natvig D."/>
            <person name="Lalanne C."/>
            <person name="Gautier V."/>
            <person name="Ament-Velasquez S.L."/>
            <person name="Kruys A."/>
            <person name="Hutchinson M.I."/>
            <person name="Powell A.J."/>
            <person name="Barry K."/>
            <person name="Miller A.N."/>
            <person name="Grigoriev I.V."/>
            <person name="Debuchy R."/>
            <person name="Gladieux P."/>
            <person name="Thoren M.H."/>
            <person name="Johannesson H."/>
        </authorList>
    </citation>
    <scope>NUCLEOTIDE SEQUENCE</scope>
    <source>
        <strain evidence="2">PSN4</strain>
    </source>
</reference>
<evidence type="ECO:0000313" key="2">
    <source>
        <dbReference type="EMBL" id="KAK1761056.1"/>
    </source>
</evidence>
<accession>A0AAJ0BMT1</accession>
<protein>
    <submittedName>
        <fullName evidence="2">Uncharacterized protein</fullName>
    </submittedName>
</protein>
<dbReference type="AlphaFoldDB" id="A0AAJ0BMT1"/>
<gene>
    <name evidence="2" type="ORF">QBC47DRAFT_20714</name>
</gene>
<feature type="region of interest" description="Disordered" evidence="1">
    <location>
        <begin position="1"/>
        <end position="25"/>
    </location>
</feature>
<sequence length="273" mass="30218">MICPPHRNGLALDRDGNRQRSGRSHGTEILMNEIYTLPISDASSPNSTLSSFSLDSLPPALQTGERVRPISIPARHGRNGRLGAHRWIEGKKPRTHRSGDSQVRGCSPHPNGQRHDDAAVGGGRRSHGFAAGFSPSMPSFGLPRSHRVLKVPVHRAAPTCAVTMASIKDCLRGRRAVFAIDNSEACGSDELSREESPIFFSLFASRLHQAAEPELWWPAWRRPRCRPPRFDELKGGTWGRYLLGIIMLVGSGPPSPLLGRMPLWTRNKSRLFY</sequence>
<dbReference type="EMBL" id="MU839827">
    <property type="protein sequence ID" value="KAK1761056.1"/>
    <property type="molecule type" value="Genomic_DNA"/>
</dbReference>
<comment type="caution">
    <text evidence="2">The sequence shown here is derived from an EMBL/GenBank/DDBJ whole genome shotgun (WGS) entry which is preliminary data.</text>
</comment>
<dbReference type="Proteomes" id="UP001239445">
    <property type="component" value="Unassembled WGS sequence"/>
</dbReference>
<feature type="region of interest" description="Disordered" evidence="1">
    <location>
        <begin position="88"/>
        <end position="130"/>
    </location>
</feature>
<name>A0AAJ0BMT1_9PEZI</name>
<keyword evidence="3" id="KW-1185">Reference proteome</keyword>
<evidence type="ECO:0000313" key="3">
    <source>
        <dbReference type="Proteomes" id="UP001239445"/>
    </source>
</evidence>
<organism evidence="2 3">
    <name type="scientific">Echria macrotheca</name>
    <dbReference type="NCBI Taxonomy" id="438768"/>
    <lineage>
        <taxon>Eukaryota</taxon>
        <taxon>Fungi</taxon>
        <taxon>Dikarya</taxon>
        <taxon>Ascomycota</taxon>
        <taxon>Pezizomycotina</taxon>
        <taxon>Sordariomycetes</taxon>
        <taxon>Sordariomycetidae</taxon>
        <taxon>Sordariales</taxon>
        <taxon>Schizotheciaceae</taxon>
        <taxon>Echria</taxon>
    </lineage>
</organism>
<evidence type="ECO:0000256" key="1">
    <source>
        <dbReference type="SAM" id="MobiDB-lite"/>
    </source>
</evidence>
<proteinExistence type="predicted"/>